<evidence type="ECO:0008006" key="4">
    <source>
        <dbReference type="Google" id="ProtNLM"/>
    </source>
</evidence>
<evidence type="ECO:0000313" key="3">
    <source>
        <dbReference type="Proteomes" id="UP000004682"/>
    </source>
</evidence>
<proteinExistence type="predicted"/>
<feature type="compositionally biased region" description="Low complexity" evidence="1">
    <location>
        <begin position="17"/>
        <end position="42"/>
    </location>
</feature>
<dbReference type="EMBL" id="JH692061">
    <property type="protein sequence ID" value="EIP90066.1"/>
    <property type="molecule type" value="Genomic_DNA"/>
</dbReference>
<sequence>MGQRRDTLCAVAPSDSAARARQTQKRAAPGSPAIAIASSTSSGSGGAAYLASQTPCDTQTKRGNRRVGALIRRMFHMNAPTNTTIRTKTKMSGVDNLRGVDYQVAYSLLITLIALKGDFGDASSFKFESLTEDEEDMNVFFEDGSSHFIQVKKRNEGYHWTPSELRDIFEKFHNKNSKSISAFSFVSNAAGSIDVVELKEVLSGERELSKEAIAKFKPKSVSEENFLKLLEKIKIFTRFLPSSDDSNPAELIEKQIKEILQRHPFQFDGEVNPLYRNLWKVIFDLSKDSSHITKAELRETFNTNGLTFASEPWLSVPEASTYIERSASKKTLNSLLEDKSKLYVIYGLSGVGKTSFTADLTKHLIKLGKRVFWCSINRLTTINDFSKLLASFMSFHGEQRHASAILEAERANLAKAVAASLNTKDSYFFLDGINNLSEELRLLLADTFGIFLSKIDSGKVILTSTEIPALYLGSHVEQGLVIEHNLLGLAAPECEKLLRENGVELEETELMQLVHTVSGHPLSIALYCQLFSENNESYQGFEELSAKTVSAAHEHLVTRAIENLPDEQRGAILRLSVIPYSFSSDWIDGFIASSHSLKLILRELRRKSLLTFDGLNYTVHDLIRSSCLGLLSKKETAHHNRVMAELLHTDLNKGLKNGTHILYEDGFKWAYHVENSTDADLSGGMPERLLTLKNEELDALWATDRYGYPFDYVTADLSSSNEKIQRLLKLGFAQPFNGKQDSSRGHRSYEAVGFVNDEFAHVFLVYLCISRGISNHMGYIDTFEPNYACDNQAGVICIWEHCIEFMPLPPITRAEHAKHIEFLRAQFAAGAYEKKPPEIQKMLAEQIENGIPDDAPEEPDIEMEAAKCPIFGHCCPGGSEQAAVCRAGLNEEDPDNDVDN</sequence>
<evidence type="ECO:0000313" key="2">
    <source>
        <dbReference type="EMBL" id="EIP90066.1"/>
    </source>
</evidence>
<feature type="region of interest" description="Disordered" evidence="1">
    <location>
        <begin position="1"/>
        <end position="63"/>
    </location>
</feature>
<dbReference type="SUPFAM" id="SSF52540">
    <property type="entry name" value="P-loop containing nucleoside triphosphate hydrolases"/>
    <property type="match status" value="1"/>
</dbReference>
<organism evidence="2 3">
    <name type="scientific">Burkholderia humptydooensis MSMB43</name>
    <dbReference type="NCBI Taxonomy" id="441157"/>
    <lineage>
        <taxon>Bacteria</taxon>
        <taxon>Pseudomonadati</taxon>
        <taxon>Pseudomonadota</taxon>
        <taxon>Betaproteobacteria</taxon>
        <taxon>Burkholderiales</taxon>
        <taxon>Burkholderiaceae</taxon>
        <taxon>Burkholderia</taxon>
        <taxon>pseudomallei group</taxon>
    </lineage>
</organism>
<dbReference type="Gene3D" id="3.40.50.300">
    <property type="entry name" value="P-loop containing nucleotide triphosphate hydrolases"/>
    <property type="match status" value="1"/>
</dbReference>
<gene>
    <name evidence="2" type="ORF">A33K_13650</name>
</gene>
<accession>A0ABN0GDB3</accession>
<dbReference type="Proteomes" id="UP000004682">
    <property type="component" value="Unassembled WGS sequence"/>
</dbReference>
<name>A0ABN0GDB3_9BURK</name>
<keyword evidence="3" id="KW-1185">Reference proteome</keyword>
<dbReference type="InterPro" id="IPR027417">
    <property type="entry name" value="P-loop_NTPase"/>
</dbReference>
<reference evidence="3" key="1">
    <citation type="journal article" date="2012" name="J. Bacteriol.">
        <title>Revised Genome Sequence of Burkholderia thailandensis MSMB43 with Improved Annotation.</title>
        <authorList>
            <person name="Zhuo Y."/>
            <person name="Liu L."/>
            <person name="Wang Q."/>
            <person name="Liu X."/>
            <person name="Ren B."/>
            <person name="Liu M."/>
            <person name="Ni P."/>
            <person name="Cheng Y.Q."/>
            <person name="Zhang L."/>
        </authorList>
    </citation>
    <scope>NUCLEOTIDE SEQUENCE [LARGE SCALE GENOMIC DNA]</scope>
    <source>
        <strain evidence="3">MSMB43</strain>
    </source>
</reference>
<evidence type="ECO:0000256" key="1">
    <source>
        <dbReference type="SAM" id="MobiDB-lite"/>
    </source>
</evidence>
<protein>
    <recommendedName>
        <fullName evidence="4">AAA+ ATPase domain-containing protein</fullName>
    </recommendedName>
</protein>